<proteinExistence type="predicted"/>
<organism evidence="1 2">
    <name type="scientific">Shouchella lehensis</name>
    <dbReference type="NCBI Taxonomy" id="300825"/>
    <lineage>
        <taxon>Bacteria</taxon>
        <taxon>Bacillati</taxon>
        <taxon>Bacillota</taxon>
        <taxon>Bacilli</taxon>
        <taxon>Bacillales</taxon>
        <taxon>Bacillaceae</taxon>
        <taxon>Shouchella</taxon>
    </lineage>
</organism>
<dbReference type="EMBL" id="SNUX01000001">
    <property type="protein sequence ID" value="TES51420.1"/>
    <property type="molecule type" value="Genomic_DNA"/>
</dbReference>
<dbReference type="SUPFAM" id="SSF52833">
    <property type="entry name" value="Thioredoxin-like"/>
    <property type="match status" value="1"/>
</dbReference>
<evidence type="ECO:0000313" key="1">
    <source>
        <dbReference type="EMBL" id="TES51420.1"/>
    </source>
</evidence>
<dbReference type="InterPro" id="IPR036249">
    <property type="entry name" value="Thioredoxin-like_sf"/>
</dbReference>
<reference evidence="1 2" key="1">
    <citation type="submission" date="2019-03" db="EMBL/GenBank/DDBJ databases">
        <authorList>
            <person name="Liu G."/>
        </authorList>
    </citation>
    <scope>NUCLEOTIDE SEQUENCE [LARGE SCALE GENOMIC DNA]</scope>
    <source>
        <strain evidence="1 2">DSM 19099</strain>
    </source>
</reference>
<protein>
    <submittedName>
        <fullName evidence="1">Thioredoxin family protein</fullName>
    </submittedName>
</protein>
<dbReference type="AlphaFoldDB" id="A0A4Y7WSA5"/>
<sequence length="193" mass="22232">MNGKGVCTVNLLEWFKTGMTAQEYVESMKVNQETFVSIYHAFHLSQEAEKVTQAITGKGLKAIVLTADWCGDAMVNIPILLKLANNSFMECRFLIRDENLELMDRYLTNGTARSIPIVIFINEKGEEVAKWGPRAETVEEIVSKYKAELPEKNSPQYEHAFKETFIPKMHQLFKQETTWTTIENDFVKVFRQL</sequence>
<evidence type="ECO:0000313" key="2">
    <source>
        <dbReference type="Proteomes" id="UP000298210"/>
    </source>
</evidence>
<accession>A0A4Y7WSA5</accession>
<name>A0A4Y7WSA5_9BACI</name>
<dbReference type="Pfam" id="PF14595">
    <property type="entry name" value="Thioredoxin_9"/>
    <property type="match status" value="1"/>
</dbReference>
<dbReference type="Gene3D" id="3.40.30.10">
    <property type="entry name" value="Glutaredoxin"/>
    <property type="match status" value="1"/>
</dbReference>
<dbReference type="Proteomes" id="UP000298210">
    <property type="component" value="Unassembled WGS sequence"/>
</dbReference>
<gene>
    <name evidence="1" type="ORF">E2L03_05750</name>
</gene>
<comment type="caution">
    <text evidence="1">The sequence shown here is derived from an EMBL/GenBank/DDBJ whole genome shotgun (WGS) entry which is preliminary data.</text>
</comment>